<dbReference type="InterPro" id="IPR010982">
    <property type="entry name" value="Lambda_DNA-bd_dom_sf"/>
</dbReference>
<dbReference type="InterPro" id="IPR001387">
    <property type="entry name" value="Cro/C1-type_HTH"/>
</dbReference>
<dbReference type="EMBL" id="WRPM01000031">
    <property type="protein sequence ID" value="MVT25709.1"/>
    <property type="molecule type" value="Genomic_DNA"/>
</dbReference>
<dbReference type="RefSeq" id="WP_157321890.1">
    <property type="nucleotide sequence ID" value="NZ_BMFX01000007.1"/>
</dbReference>
<keyword evidence="3" id="KW-1185">Reference proteome</keyword>
<organism evidence="2 3">
    <name type="scientific">Nesterenkonia alkaliphila</name>
    <dbReference type="NCBI Taxonomy" id="1463631"/>
    <lineage>
        <taxon>Bacteria</taxon>
        <taxon>Bacillati</taxon>
        <taxon>Actinomycetota</taxon>
        <taxon>Actinomycetes</taxon>
        <taxon>Micrococcales</taxon>
        <taxon>Micrococcaceae</taxon>
        <taxon>Nesterenkonia</taxon>
    </lineage>
</organism>
<dbReference type="GO" id="GO:0003677">
    <property type="term" value="F:DNA binding"/>
    <property type="evidence" value="ECO:0007669"/>
    <property type="project" value="InterPro"/>
</dbReference>
<accession>A0A7K1UGZ4</accession>
<evidence type="ECO:0000259" key="1">
    <source>
        <dbReference type="Pfam" id="PF07022"/>
    </source>
</evidence>
<protein>
    <recommendedName>
        <fullName evidence="1">Bacteriophage CI repressor N-terminal domain-containing protein</fullName>
    </recommendedName>
</protein>
<dbReference type="Proteomes" id="UP000460157">
    <property type="component" value="Unassembled WGS sequence"/>
</dbReference>
<dbReference type="Gene3D" id="1.10.260.40">
    <property type="entry name" value="lambda repressor-like DNA-binding domains"/>
    <property type="match status" value="1"/>
</dbReference>
<gene>
    <name evidence="2" type="ORF">GNZ21_04920</name>
</gene>
<dbReference type="CDD" id="cd00093">
    <property type="entry name" value="HTH_XRE"/>
    <property type="match status" value="1"/>
</dbReference>
<name>A0A7K1UGZ4_9MICC</name>
<feature type="domain" description="Bacteriophage CI repressor N-terminal" evidence="1">
    <location>
        <begin position="26"/>
        <end position="77"/>
    </location>
</feature>
<sequence>MTYLEQLRSNIGAEIGRRGLTYQAAAEALGISKGTFSAKLHGRVQRSSRASFRLDELMRLARWLGVPFSTLVAGFDEAELLEDELVSAS</sequence>
<evidence type="ECO:0000313" key="3">
    <source>
        <dbReference type="Proteomes" id="UP000460157"/>
    </source>
</evidence>
<dbReference type="Pfam" id="PF07022">
    <property type="entry name" value="Phage_CI_repr"/>
    <property type="match status" value="1"/>
</dbReference>
<reference evidence="2 3" key="1">
    <citation type="submission" date="2019-12" db="EMBL/GenBank/DDBJ databases">
        <title>Nesterenkonia muleiensis sp. nov., a novel actinobacterium isolated from sap of Populus euphratica.</title>
        <authorList>
            <person name="Wang R."/>
        </authorList>
    </citation>
    <scope>NUCLEOTIDE SEQUENCE [LARGE SCALE GENOMIC DNA]</scope>
    <source>
        <strain evidence="2 3">F10</strain>
    </source>
</reference>
<comment type="caution">
    <text evidence="2">The sequence shown here is derived from an EMBL/GenBank/DDBJ whole genome shotgun (WGS) entry which is preliminary data.</text>
</comment>
<dbReference type="InterPro" id="IPR010744">
    <property type="entry name" value="Phage_CI_N"/>
</dbReference>
<proteinExistence type="predicted"/>
<dbReference type="GO" id="GO:0045892">
    <property type="term" value="P:negative regulation of DNA-templated transcription"/>
    <property type="evidence" value="ECO:0007669"/>
    <property type="project" value="InterPro"/>
</dbReference>
<dbReference type="SUPFAM" id="SSF47413">
    <property type="entry name" value="lambda repressor-like DNA-binding domains"/>
    <property type="match status" value="1"/>
</dbReference>
<dbReference type="AlphaFoldDB" id="A0A7K1UGZ4"/>
<evidence type="ECO:0000313" key="2">
    <source>
        <dbReference type="EMBL" id="MVT25709.1"/>
    </source>
</evidence>
<dbReference type="OrthoDB" id="4804712at2"/>